<name>A0ABW2HU92_9ACTN</name>
<dbReference type="RefSeq" id="WP_378971252.1">
    <property type="nucleotide sequence ID" value="NZ_JBHTBJ010000016.1"/>
</dbReference>
<reference evidence="3" key="1">
    <citation type="journal article" date="2019" name="Int. J. Syst. Evol. Microbiol.">
        <title>The Global Catalogue of Microorganisms (GCM) 10K type strain sequencing project: providing services to taxonomists for standard genome sequencing and annotation.</title>
        <authorList>
            <consortium name="The Broad Institute Genomics Platform"/>
            <consortium name="The Broad Institute Genome Sequencing Center for Infectious Disease"/>
            <person name="Wu L."/>
            <person name="Ma J."/>
        </authorList>
    </citation>
    <scope>NUCLEOTIDE SEQUENCE [LARGE SCALE GENOMIC DNA]</scope>
    <source>
        <strain evidence="3">XZYJT-10</strain>
    </source>
</reference>
<comment type="caution">
    <text evidence="2">The sequence shown here is derived from an EMBL/GenBank/DDBJ whole genome shotgun (WGS) entry which is preliminary data.</text>
</comment>
<protein>
    <submittedName>
        <fullName evidence="2">ATP/GTP-binding protein</fullName>
    </submittedName>
</protein>
<proteinExistence type="predicted"/>
<feature type="domain" description="ATPase AAA-type core" evidence="1">
    <location>
        <begin position="48"/>
        <end position="365"/>
    </location>
</feature>
<gene>
    <name evidence="2" type="ORF">ACFQS1_21915</name>
</gene>
<dbReference type="InterPro" id="IPR003959">
    <property type="entry name" value="ATPase_AAA_core"/>
</dbReference>
<sequence>MLISFRVENFRSLRDEAELSMVVPSWAETDHATVEMPGAAELRVGTVAGIFGSNASGKTTVLRAMWQMSAMVLSSHQKWKPNARVPYSPFFVEPYDGQPTMFDADILVEGERYQYGFRFDHQKILEEWLYSFPKNRPRLIFERDESREVVFRFGRALRGRPTVIADLTRPNSLFLSAAAANNHQQLTPVAEWFDNHFVRATFDDRQIRIRATLALAKEDPSKRKVLDLLRSADLGIEDVRFVDHEVDEETRVRVTNVMRAINPEQTFEEVDWNEISQETQFQHRVEGNRVSYLSINDESDGTRAWLGLIGPMLSALESGQTLVVDELDASLHPKLTSEVVRFFHDPQLNRNGAQLIFNTHDPSLMGALLGDSPLRRDEVWLTEKGSDSATRLYPLTDFKPRKAENLERGYLQGRYGGVPFVDRDLAIAAIKHNYGGDRASA</sequence>
<dbReference type="InterPro" id="IPR027417">
    <property type="entry name" value="P-loop_NTPase"/>
</dbReference>
<evidence type="ECO:0000259" key="1">
    <source>
        <dbReference type="Pfam" id="PF13304"/>
    </source>
</evidence>
<dbReference type="SUPFAM" id="SSF52540">
    <property type="entry name" value="P-loop containing nucleoside triphosphate hydrolases"/>
    <property type="match status" value="1"/>
</dbReference>
<dbReference type="EMBL" id="JBHTBJ010000016">
    <property type="protein sequence ID" value="MFC7276655.1"/>
    <property type="molecule type" value="Genomic_DNA"/>
</dbReference>
<dbReference type="PANTHER" id="PTHR40396:SF1">
    <property type="entry name" value="ATPASE AAA-TYPE CORE DOMAIN-CONTAINING PROTEIN"/>
    <property type="match status" value="1"/>
</dbReference>
<dbReference type="Gene3D" id="3.40.50.300">
    <property type="entry name" value="P-loop containing nucleotide triphosphate hydrolases"/>
    <property type="match status" value="1"/>
</dbReference>
<dbReference type="Proteomes" id="UP001596548">
    <property type="component" value="Unassembled WGS sequence"/>
</dbReference>
<dbReference type="PANTHER" id="PTHR40396">
    <property type="entry name" value="ATPASE-LIKE PROTEIN"/>
    <property type="match status" value="1"/>
</dbReference>
<dbReference type="Pfam" id="PF13304">
    <property type="entry name" value="AAA_21"/>
    <property type="match status" value="1"/>
</dbReference>
<organism evidence="2 3">
    <name type="scientific">Paractinoplanes rhizophilus</name>
    <dbReference type="NCBI Taxonomy" id="1416877"/>
    <lineage>
        <taxon>Bacteria</taxon>
        <taxon>Bacillati</taxon>
        <taxon>Actinomycetota</taxon>
        <taxon>Actinomycetes</taxon>
        <taxon>Micromonosporales</taxon>
        <taxon>Micromonosporaceae</taxon>
        <taxon>Paractinoplanes</taxon>
    </lineage>
</organism>
<keyword evidence="3" id="KW-1185">Reference proteome</keyword>
<evidence type="ECO:0000313" key="2">
    <source>
        <dbReference type="EMBL" id="MFC7276655.1"/>
    </source>
</evidence>
<evidence type="ECO:0000313" key="3">
    <source>
        <dbReference type="Proteomes" id="UP001596548"/>
    </source>
</evidence>
<accession>A0ABW2HU92</accession>